<reference evidence="1 2" key="1">
    <citation type="submission" date="2019-01" db="EMBL/GenBank/DDBJ databases">
        <title>Ktedonosporobacter rubrisoli SCAWS-G2.</title>
        <authorList>
            <person name="Huang Y."/>
            <person name="Yan B."/>
        </authorList>
    </citation>
    <scope>NUCLEOTIDE SEQUENCE [LARGE SCALE GENOMIC DNA]</scope>
    <source>
        <strain evidence="1 2">SCAWS-G2</strain>
    </source>
</reference>
<accession>A0A4P6JXN3</accession>
<evidence type="ECO:0000313" key="2">
    <source>
        <dbReference type="Proteomes" id="UP000290365"/>
    </source>
</evidence>
<evidence type="ECO:0000313" key="1">
    <source>
        <dbReference type="EMBL" id="QBD80519.1"/>
    </source>
</evidence>
<organism evidence="1 2">
    <name type="scientific">Ktedonosporobacter rubrisoli</name>
    <dbReference type="NCBI Taxonomy" id="2509675"/>
    <lineage>
        <taxon>Bacteria</taxon>
        <taxon>Bacillati</taxon>
        <taxon>Chloroflexota</taxon>
        <taxon>Ktedonobacteria</taxon>
        <taxon>Ktedonobacterales</taxon>
        <taxon>Ktedonosporobacteraceae</taxon>
        <taxon>Ktedonosporobacter</taxon>
    </lineage>
</organism>
<keyword evidence="2" id="KW-1185">Reference proteome</keyword>
<dbReference type="Proteomes" id="UP000290365">
    <property type="component" value="Chromosome"/>
</dbReference>
<dbReference type="RefSeq" id="WP_129891583.1">
    <property type="nucleotide sequence ID" value="NZ_CP035758.1"/>
</dbReference>
<dbReference type="EMBL" id="CP035758">
    <property type="protein sequence ID" value="QBD80519.1"/>
    <property type="molecule type" value="Genomic_DNA"/>
</dbReference>
<sequence length="269" mass="30949">MAPELEQRLQNMMKEQLIELVGQLVAQHPSLEAAILQAVENVLAINEIGNEVTEDWDFSRSAIDEAQTSSQLEQKLSPRDLDAYRQRLAGYAARLQQEPALALRNDLLEIVDEAKERSDAHDYHNALSLCALIFDQRLTEQELVLTKLFDTAIDAIMLFLEALLNEASSNLILDSSSTLTPLLTPTLRRRWLERLFQLWLQRLDASYADERIPEVILEVAWDEDVDFLQNLVQDELARQHTGMHSNIVDFTRQYRSKTLERFMKDLSSI</sequence>
<dbReference type="KEGG" id="kbs:EPA93_32925"/>
<gene>
    <name evidence="1" type="ORF">EPA93_32925</name>
</gene>
<name>A0A4P6JXN3_KTERU</name>
<dbReference type="AlphaFoldDB" id="A0A4P6JXN3"/>
<protein>
    <submittedName>
        <fullName evidence="1">Uncharacterized protein</fullName>
    </submittedName>
</protein>
<proteinExistence type="predicted"/>